<name>A0A9P3ZHR8_9BACT</name>
<gene>
    <name evidence="3" type="ORF">F2S36_13830</name>
    <name evidence="4" type="ORF">NE651_11925</name>
</gene>
<dbReference type="AlphaFoldDB" id="A0A9P3ZHR8"/>
<keyword evidence="2" id="KW-1133">Transmembrane helix</keyword>
<feature type="compositionally biased region" description="Basic and acidic residues" evidence="1">
    <location>
        <begin position="196"/>
        <end position="210"/>
    </location>
</feature>
<dbReference type="Proteomes" id="UP000323119">
    <property type="component" value="Unassembled WGS sequence"/>
</dbReference>
<evidence type="ECO:0000256" key="1">
    <source>
        <dbReference type="SAM" id="MobiDB-lite"/>
    </source>
</evidence>
<feature type="region of interest" description="Disordered" evidence="1">
    <location>
        <begin position="196"/>
        <end position="216"/>
    </location>
</feature>
<keyword evidence="2" id="KW-0812">Transmembrane</keyword>
<comment type="caution">
    <text evidence="3">The sequence shown here is derived from an EMBL/GenBank/DDBJ whole genome shotgun (WGS) entry which is preliminary data.</text>
</comment>
<feature type="transmembrane region" description="Helical" evidence="2">
    <location>
        <begin position="12"/>
        <end position="31"/>
    </location>
</feature>
<reference evidence="4" key="2">
    <citation type="submission" date="2022-06" db="EMBL/GenBank/DDBJ databases">
        <title>Isolation of gut microbiota from human fecal samples.</title>
        <authorList>
            <person name="Pamer E.G."/>
            <person name="Barat B."/>
            <person name="Waligurski E."/>
            <person name="Medina S."/>
            <person name="Paddock L."/>
            <person name="Mostad J."/>
        </authorList>
    </citation>
    <scope>NUCLEOTIDE SEQUENCE</scope>
    <source>
        <strain evidence="4">DFI.6.22</strain>
    </source>
</reference>
<organism evidence="3 5">
    <name type="scientific">Alistipes onderdonkii</name>
    <dbReference type="NCBI Taxonomy" id="328813"/>
    <lineage>
        <taxon>Bacteria</taxon>
        <taxon>Pseudomonadati</taxon>
        <taxon>Bacteroidota</taxon>
        <taxon>Bacteroidia</taxon>
        <taxon>Bacteroidales</taxon>
        <taxon>Rikenellaceae</taxon>
        <taxon>Alistipes</taxon>
    </lineage>
</organism>
<feature type="transmembrane region" description="Helical" evidence="2">
    <location>
        <begin position="43"/>
        <end position="66"/>
    </location>
</feature>
<evidence type="ECO:0000256" key="2">
    <source>
        <dbReference type="SAM" id="Phobius"/>
    </source>
</evidence>
<evidence type="ECO:0000313" key="3">
    <source>
        <dbReference type="EMBL" id="KAA2557783.1"/>
    </source>
</evidence>
<evidence type="ECO:0000313" key="4">
    <source>
        <dbReference type="EMBL" id="MCQ5083591.1"/>
    </source>
</evidence>
<accession>A0A9P3ZHR8</accession>
<keyword evidence="2" id="KW-0472">Membrane</keyword>
<feature type="transmembrane region" description="Helical" evidence="2">
    <location>
        <begin position="93"/>
        <end position="113"/>
    </location>
</feature>
<evidence type="ECO:0000313" key="5">
    <source>
        <dbReference type="Proteomes" id="UP000323119"/>
    </source>
</evidence>
<sequence>MTRKHFRRLISGIYLISTGIGISISLIALYSKLGSDYSTPLTWLAVFEFWTLLLPALVTCIIVGLVRLTNKIEPLSEEERQQSFVERLSKTQLFIPLSLLLAVPSAFLASTIPDIWIRGFFRVFSIFIAVHLFITWLLVLLLRRTTRIRKTGWKIVLILLFILSTIAYILVSTIACDLASTDAFYWSESHRRSTSDNREYTESDAQRETPDCPDEEVVVSEETAERLADDAMYIYNQYDWAALGEDYVYSFVMECSEILEYNPNAIYTPCILTSPEEIGEEKYREFAARDSMRFVVKQRLSRFYHQVFHSDYEDFDSEDFDTMLWWLKKALLKRKDAIDYNFFAKRVDMLDLAWRELNALGEKNGRDAFTDIYNYANEEDTYLLWREYGDYITNPYVRYTVNRNSDDQYLLLWAYTFWGRRSNDGTSAMWRILLDQILDVYPNELYPAETVRSQTRNIARAKERATEFIDWYKANYWSFKELKAAKYDDEGKLVKLDRDELGKYVHALKQSNYLTPDLLKSLETTFDQMADSVKTGKIGSGQGEWLRKDPLIDNYSAIAEEMNPITWEVDFIWDTRRQEMQLTSSDGNLNATVKGIDDQWMIDCFCF</sequence>
<dbReference type="EMBL" id="JANGBQ010000019">
    <property type="protein sequence ID" value="MCQ5083591.1"/>
    <property type="molecule type" value="Genomic_DNA"/>
</dbReference>
<feature type="transmembrane region" description="Helical" evidence="2">
    <location>
        <begin position="153"/>
        <end position="171"/>
    </location>
</feature>
<feature type="transmembrane region" description="Helical" evidence="2">
    <location>
        <begin position="119"/>
        <end position="141"/>
    </location>
</feature>
<dbReference type="EMBL" id="VVUY01000017">
    <property type="protein sequence ID" value="KAA2557783.1"/>
    <property type="molecule type" value="Genomic_DNA"/>
</dbReference>
<protein>
    <submittedName>
        <fullName evidence="3">Uncharacterized protein</fullName>
    </submittedName>
</protein>
<dbReference type="Proteomes" id="UP001205035">
    <property type="component" value="Unassembled WGS sequence"/>
</dbReference>
<dbReference type="RefSeq" id="WP_022332416.1">
    <property type="nucleotide sequence ID" value="NZ_DAWDVN010000015.1"/>
</dbReference>
<proteinExistence type="predicted"/>
<reference evidence="3 5" key="1">
    <citation type="journal article" date="2019" name="Nat. Med.">
        <title>A library of human gut bacterial isolates paired with longitudinal multiomics data enables mechanistic microbiome research.</title>
        <authorList>
            <person name="Poyet M."/>
            <person name="Groussin M."/>
            <person name="Gibbons S.M."/>
            <person name="Avila-Pacheco J."/>
            <person name="Jiang X."/>
            <person name="Kearney S.M."/>
            <person name="Perrotta A.R."/>
            <person name="Berdy B."/>
            <person name="Zhao S."/>
            <person name="Lieberman T.D."/>
            <person name="Swanson P.K."/>
            <person name="Smith M."/>
            <person name="Roesemann S."/>
            <person name="Alexander J.E."/>
            <person name="Rich S.A."/>
            <person name="Livny J."/>
            <person name="Vlamakis H."/>
            <person name="Clish C."/>
            <person name="Bullock K."/>
            <person name="Deik A."/>
            <person name="Scott J."/>
            <person name="Pierce K.A."/>
            <person name="Xavier R.J."/>
            <person name="Alm E.J."/>
        </authorList>
    </citation>
    <scope>NUCLEOTIDE SEQUENCE [LARGE SCALE GENOMIC DNA]</scope>
    <source>
        <strain evidence="3 5">BIOML-A204</strain>
    </source>
</reference>